<dbReference type="RefSeq" id="XP_052114129.1">
    <property type="nucleotide sequence ID" value="XM_052258169.1"/>
</dbReference>
<evidence type="ECO:0000256" key="1">
    <source>
        <dbReference type="SAM" id="MobiDB-lite"/>
    </source>
</evidence>
<reference evidence="3" key="2">
    <citation type="submission" date="2025-08" db="UniProtKB">
        <authorList>
            <consortium name="RefSeq"/>
        </authorList>
    </citation>
    <scope>IDENTIFICATION</scope>
    <source>
        <tissue evidence="3">Whole plant</tissue>
    </source>
</reference>
<dbReference type="GeneID" id="127745450"/>
<dbReference type="KEGG" id="adu:127745450"/>
<evidence type="ECO:0000313" key="3">
    <source>
        <dbReference type="RefSeq" id="XP_052114129.1"/>
    </source>
</evidence>
<feature type="region of interest" description="Disordered" evidence="1">
    <location>
        <begin position="1"/>
        <end position="91"/>
    </location>
</feature>
<feature type="compositionally biased region" description="Basic and acidic residues" evidence="1">
    <location>
        <begin position="1"/>
        <end position="35"/>
    </location>
</feature>
<proteinExistence type="predicted"/>
<gene>
    <name evidence="3" type="primary">LOC127745450</name>
</gene>
<keyword evidence="2" id="KW-1185">Reference proteome</keyword>
<feature type="compositionally biased region" description="Low complexity" evidence="1">
    <location>
        <begin position="75"/>
        <end position="91"/>
    </location>
</feature>
<evidence type="ECO:0000313" key="2">
    <source>
        <dbReference type="Proteomes" id="UP000515211"/>
    </source>
</evidence>
<dbReference type="AlphaFoldDB" id="A0A9C6TNY7"/>
<accession>A0A9C6TNY7</accession>
<dbReference type="Proteomes" id="UP000515211">
    <property type="component" value="Chromosome 3"/>
</dbReference>
<name>A0A9C6TNY7_ARADU</name>
<protein>
    <submittedName>
        <fullName evidence="3">Uncharacterized protein LOC127745450</fullName>
    </submittedName>
</protein>
<sequence>MRGGGEKGKGKGGPKERRKERRAATGEKRRVKGDASARLGPAATVTSSSGLGGRPGRKAVAADSPTSYRRGSAGGSALASPSAPSSASAFDSASASTADSSAFASSSASASDSASASVSASSSSFAFAFSLFLSCF</sequence>
<organism evidence="2 3">
    <name type="scientific">Arachis duranensis</name>
    <name type="common">Wild peanut</name>
    <dbReference type="NCBI Taxonomy" id="130453"/>
    <lineage>
        <taxon>Eukaryota</taxon>
        <taxon>Viridiplantae</taxon>
        <taxon>Streptophyta</taxon>
        <taxon>Embryophyta</taxon>
        <taxon>Tracheophyta</taxon>
        <taxon>Spermatophyta</taxon>
        <taxon>Magnoliopsida</taxon>
        <taxon>eudicotyledons</taxon>
        <taxon>Gunneridae</taxon>
        <taxon>Pentapetalae</taxon>
        <taxon>rosids</taxon>
        <taxon>fabids</taxon>
        <taxon>Fabales</taxon>
        <taxon>Fabaceae</taxon>
        <taxon>Papilionoideae</taxon>
        <taxon>50 kb inversion clade</taxon>
        <taxon>dalbergioids sensu lato</taxon>
        <taxon>Dalbergieae</taxon>
        <taxon>Pterocarpus clade</taxon>
        <taxon>Arachis</taxon>
    </lineage>
</organism>
<reference evidence="2" key="1">
    <citation type="journal article" date="2016" name="Nat. Genet.">
        <title>The genome sequences of Arachis duranensis and Arachis ipaensis, the diploid ancestors of cultivated peanut.</title>
        <authorList>
            <person name="Bertioli D.J."/>
            <person name="Cannon S.B."/>
            <person name="Froenicke L."/>
            <person name="Huang G."/>
            <person name="Farmer A.D."/>
            <person name="Cannon E.K."/>
            <person name="Liu X."/>
            <person name="Gao D."/>
            <person name="Clevenger J."/>
            <person name="Dash S."/>
            <person name="Ren L."/>
            <person name="Moretzsohn M.C."/>
            <person name="Shirasawa K."/>
            <person name="Huang W."/>
            <person name="Vidigal B."/>
            <person name="Abernathy B."/>
            <person name="Chu Y."/>
            <person name="Niederhuth C.E."/>
            <person name="Umale P."/>
            <person name="Araujo A.C."/>
            <person name="Kozik A."/>
            <person name="Kim K.D."/>
            <person name="Burow M.D."/>
            <person name="Varshney R.K."/>
            <person name="Wang X."/>
            <person name="Zhang X."/>
            <person name="Barkley N."/>
            <person name="Guimaraes P.M."/>
            <person name="Isobe S."/>
            <person name="Guo B."/>
            <person name="Liao B."/>
            <person name="Stalker H.T."/>
            <person name="Schmitz R.J."/>
            <person name="Scheffler B.E."/>
            <person name="Leal-Bertioli S.C."/>
            <person name="Xun X."/>
            <person name="Jackson S.A."/>
            <person name="Michelmore R."/>
            <person name="Ozias-Akins P."/>
        </authorList>
    </citation>
    <scope>NUCLEOTIDE SEQUENCE [LARGE SCALE GENOMIC DNA]</scope>
    <source>
        <strain evidence="2">cv. V14167</strain>
    </source>
</reference>